<keyword evidence="3 6" id="KW-0812">Transmembrane</keyword>
<evidence type="ECO:0000256" key="3">
    <source>
        <dbReference type="ARBA" id="ARBA00022692"/>
    </source>
</evidence>
<evidence type="ECO:0000313" key="9">
    <source>
        <dbReference type="Proteomes" id="UP000325690"/>
    </source>
</evidence>
<evidence type="ECO:0000256" key="6">
    <source>
        <dbReference type="SAM" id="Phobius"/>
    </source>
</evidence>
<dbReference type="GO" id="GO:0006825">
    <property type="term" value="P:copper ion transport"/>
    <property type="evidence" value="ECO:0007669"/>
    <property type="project" value="InterPro"/>
</dbReference>
<sequence>MGGAAARMNLRSTALPGALVAAAAVVLTWALAYPDGSAGQTGIRVVADGAAVLTLGLAVVPLLDDSRHRDELVARTRAPLAAASAVWLLAELLRLLMSAAQAAASSLGALDVGTAVEFATATAPGRAGALAVVVAAVVCATALVAPRTPAVTVALAGAAAVGVAARQLTGHFSASTSGGLAVTLHTLAAALWCGVLAGLVLTVEHRGQWARLLPRFSQLALGCVVVLLAGGVVGALGAVEDLPAGLFNTGYGRLLSAKVALTVVLVVLGWRNRSVWVPAARSHRASAVVSRTRARVETGLMIVVLVLAAGLAVTG</sequence>
<dbReference type="GO" id="GO:0005886">
    <property type="term" value="C:plasma membrane"/>
    <property type="evidence" value="ECO:0007669"/>
    <property type="project" value="UniProtKB-SubCell"/>
</dbReference>
<dbReference type="PANTHER" id="PTHR34820:SF4">
    <property type="entry name" value="INNER MEMBRANE PROTEIN YEBZ"/>
    <property type="match status" value="1"/>
</dbReference>
<comment type="caution">
    <text evidence="8">The sequence shown here is derived from an EMBL/GenBank/DDBJ whole genome shotgun (WGS) entry which is preliminary data.</text>
</comment>
<evidence type="ECO:0000256" key="2">
    <source>
        <dbReference type="ARBA" id="ARBA00022475"/>
    </source>
</evidence>
<dbReference type="Proteomes" id="UP000325690">
    <property type="component" value="Unassembled WGS sequence"/>
</dbReference>
<evidence type="ECO:0000256" key="5">
    <source>
        <dbReference type="ARBA" id="ARBA00023136"/>
    </source>
</evidence>
<dbReference type="InterPro" id="IPR008457">
    <property type="entry name" value="Cu-R_CopD_dom"/>
</dbReference>
<dbReference type="EMBL" id="ANBP01000023">
    <property type="protein sequence ID" value="KAB7754464.1"/>
    <property type="molecule type" value="Genomic_DNA"/>
</dbReference>
<feature type="transmembrane region" description="Helical" evidence="6">
    <location>
        <begin position="150"/>
        <end position="168"/>
    </location>
</feature>
<evidence type="ECO:0000256" key="1">
    <source>
        <dbReference type="ARBA" id="ARBA00004651"/>
    </source>
</evidence>
<keyword evidence="4 6" id="KW-1133">Transmembrane helix</keyword>
<keyword evidence="2" id="KW-1003">Cell membrane</keyword>
<feature type="transmembrane region" description="Helical" evidence="6">
    <location>
        <begin position="42"/>
        <end position="63"/>
    </location>
</feature>
<accession>A0A5N5UXX3</accession>
<dbReference type="Pfam" id="PF05425">
    <property type="entry name" value="CopD"/>
    <property type="match status" value="1"/>
</dbReference>
<dbReference type="PANTHER" id="PTHR34820">
    <property type="entry name" value="INNER MEMBRANE PROTEIN YEBZ"/>
    <property type="match status" value="1"/>
</dbReference>
<keyword evidence="5 6" id="KW-0472">Membrane</keyword>
<name>A0A5N5UXX3_MYCPH</name>
<evidence type="ECO:0000259" key="7">
    <source>
        <dbReference type="Pfam" id="PF05425"/>
    </source>
</evidence>
<feature type="transmembrane region" description="Helical" evidence="6">
    <location>
        <begin position="180"/>
        <end position="204"/>
    </location>
</feature>
<feature type="transmembrane region" description="Helical" evidence="6">
    <location>
        <begin position="251"/>
        <end position="271"/>
    </location>
</feature>
<feature type="transmembrane region" description="Helical" evidence="6">
    <location>
        <begin position="216"/>
        <end position="239"/>
    </location>
</feature>
<keyword evidence="9" id="KW-1185">Reference proteome</keyword>
<evidence type="ECO:0000256" key="4">
    <source>
        <dbReference type="ARBA" id="ARBA00022989"/>
    </source>
</evidence>
<gene>
    <name evidence="8" type="ORF">MPHL21000_15040</name>
</gene>
<feature type="transmembrane region" description="Helical" evidence="6">
    <location>
        <begin position="127"/>
        <end position="145"/>
    </location>
</feature>
<reference evidence="8 9" key="1">
    <citation type="submission" date="2012-10" db="EMBL/GenBank/DDBJ databases">
        <title>The draft sequence of the Mycobacterium pheli genome.</title>
        <authorList>
            <person name="Pettersson B.M.F."/>
            <person name="Das S."/>
            <person name="Dasgupta S."/>
            <person name="Bhattacharya A."/>
            <person name="Kirsebom L.A."/>
        </authorList>
    </citation>
    <scope>NUCLEOTIDE SEQUENCE [LARGE SCALE GENOMIC DNA]</scope>
    <source>
        <strain evidence="8 9">CCUG 21000</strain>
    </source>
</reference>
<proteinExistence type="predicted"/>
<dbReference type="InterPro" id="IPR032694">
    <property type="entry name" value="CopC/D"/>
</dbReference>
<feature type="domain" description="Copper resistance protein D" evidence="7">
    <location>
        <begin position="211"/>
        <end position="311"/>
    </location>
</feature>
<organism evidence="8 9">
    <name type="scientific">Mycolicibacterium phlei DSM 43239 = CCUG 21000</name>
    <dbReference type="NCBI Taxonomy" id="1226750"/>
    <lineage>
        <taxon>Bacteria</taxon>
        <taxon>Bacillati</taxon>
        <taxon>Actinomycetota</taxon>
        <taxon>Actinomycetes</taxon>
        <taxon>Mycobacteriales</taxon>
        <taxon>Mycobacteriaceae</taxon>
        <taxon>Mycolicibacterium</taxon>
    </lineage>
</organism>
<feature type="transmembrane region" description="Helical" evidence="6">
    <location>
        <begin position="292"/>
        <end position="313"/>
    </location>
</feature>
<protein>
    <submittedName>
        <fullName evidence="8">Copper resistance protein CopD</fullName>
    </submittedName>
</protein>
<feature type="transmembrane region" description="Helical" evidence="6">
    <location>
        <begin position="84"/>
        <end position="107"/>
    </location>
</feature>
<comment type="subcellular location">
    <subcellularLocation>
        <location evidence="1">Cell membrane</location>
        <topology evidence="1">Multi-pass membrane protein</topology>
    </subcellularLocation>
</comment>
<dbReference type="AlphaFoldDB" id="A0A5N5UXX3"/>
<evidence type="ECO:0000313" key="8">
    <source>
        <dbReference type="EMBL" id="KAB7754464.1"/>
    </source>
</evidence>